<reference evidence="4 5" key="2">
    <citation type="journal article" date="2012" name="Open Biol.">
        <title>Characteristics of nucleosomes and linker DNA regions on the genome of the basidiomycete Mixia osmundae revealed by mono- and dinucleosome mapping.</title>
        <authorList>
            <person name="Nishida H."/>
            <person name="Kondo S."/>
            <person name="Matsumoto T."/>
            <person name="Suzuki Y."/>
            <person name="Yoshikawa H."/>
            <person name="Taylor T.D."/>
            <person name="Sugiyama J."/>
        </authorList>
    </citation>
    <scope>NUCLEOTIDE SEQUENCE [LARGE SCALE GENOMIC DNA]</scope>
    <source>
        <strain evidence="5">CBS 9802 / IAM 14324 / JCM 22182 / KY 12970</strain>
    </source>
</reference>
<dbReference type="RefSeq" id="XP_014571105.1">
    <property type="nucleotide sequence ID" value="XM_014715619.1"/>
</dbReference>
<dbReference type="Pfam" id="PF00566">
    <property type="entry name" value="RabGAP-TBC"/>
    <property type="match status" value="1"/>
</dbReference>
<proteinExistence type="predicted"/>
<dbReference type="SUPFAM" id="SSF47923">
    <property type="entry name" value="Ypt/Rab-GAP domain of gyp1p"/>
    <property type="match status" value="2"/>
</dbReference>
<dbReference type="SMART" id="SM00164">
    <property type="entry name" value="TBC"/>
    <property type="match status" value="1"/>
</dbReference>
<evidence type="ECO:0000313" key="5">
    <source>
        <dbReference type="Proteomes" id="UP000009131"/>
    </source>
</evidence>
<dbReference type="STRING" id="764103.G7E333"/>
<dbReference type="InParanoid" id="G7E333"/>
<dbReference type="PANTHER" id="PTHR22957:SF502">
    <property type="entry name" value="SMALL G PROTEIN SIGNALING MODULATOR 2-RELATED"/>
    <property type="match status" value="1"/>
</dbReference>
<evidence type="ECO:0000256" key="2">
    <source>
        <dbReference type="SAM" id="MobiDB-lite"/>
    </source>
</evidence>
<dbReference type="eggNOG" id="KOG2197">
    <property type="taxonomic scope" value="Eukaryota"/>
</dbReference>
<dbReference type="Gene3D" id="2.30.29.230">
    <property type="match status" value="1"/>
</dbReference>
<evidence type="ECO:0000256" key="1">
    <source>
        <dbReference type="ARBA" id="ARBA00022468"/>
    </source>
</evidence>
<reference evidence="4 5" key="1">
    <citation type="journal article" date="2011" name="J. Gen. Appl. Microbiol.">
        <title>Draft genome sequencing of the enigmatic basidiomycete Mixia osmundae.</title>
        <authorList>
            <person name="Nishida H."/>
            <person name="Nagatsuka Y."/>
            <person name="Sugiyama J."/>
        </authorList>
    </citation>
    <scope>NUCLEOTIDE SEQUENCE [LARGE SCALE GENOMIC DNA]</scope>
    <source>
        <strain evidence="5">CBS 9802 / IAM 14324 / JCM 22182 / KY 12970</strain>
    </source>
</reference>
<dbReference type="FunCoup" id="G7E333">
    <property type="interactions" value="211"/>
</dbReference>
<gene>
    <name evidence="4" type="primary">Mo03890</name>
    <name evidence="4" type="ORF">E5Q_03890</name>
</gene>
<dbReference type="Gene3D" id="1.10.472.80">
    <property type="entry name" value="Ypt/Rab-GAP domain of gyp1p, domain 3"/>
    <property type="match status" value="1"/>
</dbReference>
<dbReference type="OMA" id="WWREQRG"/>
<dbReference type="Pfam" id="PF12068">
    <property type="entry name" value="PH_RBD"/>
    <property type="match status" value="1"/>
</dbReference>
<evidence type="ECO:0000259" key="3">
    <source>
        <dbReference type="PROSITE" id="PS50086"/>
    </source>
</evidence>
<keyword evidence="1" id="KW-0343">GTPase activation</keyword>
<dbReference type="AlphaFoldDB" id="G7E333"/>
<evidence type="ECO:0000313" key="4">
    <source>
        <dbReference type="EMBL" id="GAA97214.1"/>
    </source>
</evidence>
<feature type="compositionally biased region" description="Low complexity" evidence="2">
    <location>
        <begin position="1"/>
        <end position="19"/>
    </location>
</feature>
<comment type="caution">
    <text evidence="4">The sequence shown here is derived from an EMBL/GenBank/DDBJ whole genome shotgun (WGS) entry which is preliminary data.</text>
</comment>
<sequence>MTAVSTSSEGASTDSSNDSAMSFITHSTADLVEISRKQEADETASGAEDAYCQLVFSKSKVYVYPSTHSKENIAGYVAIVQQGGAYLLSWIPERVVNDEEQDKFVLVEAAADGRPISRLQPDADSVLVSSSLTSKPAEHAFSLPITSIYSLEVRPPTLSAWYGTIVIHTFGGISLPPLYFHDDESPSTVFTRDARKTLLDTSKGKAPALLQRLPSSWGGEALINKMRQYANVIRSNIEPTLYLVNPNTADLEAHSTFFFDDDVIGIPSKPTSTAYAAAGTNVRKDARGSILHEALKPDRRFRSTRTGETHSQSPAMDDLTFSLLSSFSKLTRNARSAAQSIAHPILSHRLAKPILPHLPPPIANLYTAHPEWSKWEEEAGVGGYDAARVYLAKWSRIVAEEGERARRAEVGCEGEEEGALGAFEVLATTYSIQRPRTTRATNQPIEASEWAAYFDPATGVLLLAEDEARRRIFQRGLVPAARKQAWPFLLGMFDWTSSAEDRRAALAAKTTEYHDLRSLWYGQTQVTSTDEFIEENHRIEIDCRRTDRIQPMFAATAEEEQGPTSLAGLDASLHTRASSGGQPASNIHVRRLQEILLTYNFFETELGYVQGMSDLCSPLYVTFDADKITTFWCFVGLMERMKRNFLRDQSGMKQQLSQLQELIALMDPELYKHFDKTDSLNLFFCFRQLLILFKREFTFAQIPMLWENFWTDVCGTSPQCFFALAILQTHRDPIIRHLVYFDEVLAYINGLSLTMEVEPLLAQAEILYKTFQLVVEDNDRRRAEAAAKDAPGSTEDILRRRGALGFKDARLKKLEDEDAAKAAKPLPPPISDNLRSLLTPTPS</sequence>
<feature type="compositionally biased region" description="Polar residues" evidence="2">
    <location>
        <begin position="833"/>
        <end position="843"/>
    </location>
</feature>
<dbReference type="GO" id="GO:0005737">
    <property type="term" value="C:cytoplasm"/>
    <property type="evidence" value="ECO:0007669"/>
    <property type="project" value="UniProtKB-ARBA"/>
</dbReference>
<protein>
    <recommendedName>
        <fullName evidence="3">Rab-GAP TBC domain-containing protein</fullName>
    </recommendedName>
</protein>
<dbReference type="Proteomes" id="UP000009131">
    <property type="component" value="Unassembled WGS sequence"/>
</dbReference>
<dbReference type="InterPro" id="IPR021935">
    <property type="entry name" value="SGSM1/2_RBD"/>
</dbReference>
<feature type="region of interest" description="Disordered" evidence="2">
    <location>
        <begin position="818"/>
        <end position="843"/>
    </location>
</feature>
<dbReference type="PROSITE" id="PS50086">
    <property type="entry name" value="TBC_RABGAP"/>
    <property type="match status" value="1"/>
</dbReference>
<dbReference type="PANTHER" id="PTHR22957">
    <property type="entry name" value="TBC1 DOMAIN FAMILY MEMBER GTPASE-ACTIVATING PROTEIN"/>
    <property type="match status" value="1"/>
</dbReference>
<dbReference type="Gene3D" id="1.10.8.270">
    <property type="entry name" value="putative rabgap domain of human tbc1 domain family member 14 like domains"/>
    <property type="match status" value="1"/>
</dbReference>
<organism evidence="4 5">
    <name type="scientific">Mixia osmundae (strain CBS 9802 / IAM 14324 / JCM 22182 / KY 12970)</name>
    <dbReference type="NCBI Taxonomy" id="764103"/>
    <lineage>
        <taxon>Eukaryota</taxon>
        <taxon>Fungi</taxon>
        <taxon>Dikarya</taxon>
        <taxon>Basidiomycota</taxon>
        <taxon>Pucciniomycotina</taxon>
        <taxon>Mixiomycetes</taxon>
        <taxon>Mixiales</taxon>
        <taxon>Mixiaceae</taxon>
        <taxon>Mixia</taxon>
    </lineage>
</organism>
<dbReference type="InterPro" id="IPR000195">
    <property type="entry name" value="Rab-GAP-TBC_dom"/>
</dbReference>
<dbReference type="HOGENOM" id="CLU_004457_0_0_1"/>
<feature type="region of interest" description="Disordered" evidence="2">
    <location>
        <begin position="1"/>
        <end position="20"/>
    </location>
</feature>
<dbReference type="FunFam" id="1.10.472.80:FF:000077">
    <property type="entry name" value="TBC1 domain family member"/>
    <property type="match status" value="1"/>
</dbReference>
<feature type="domain" description="Rab-GAP TBC" evidence="3">
    <location>
        <begin position="476"/>
        <end position="713"/>
    </location>
</feature>
<dbReference type="OrthoDB" id="10264062at2759"/>
<dbReference type="InterPro" id="IPR035969">
    <property type="entry name" value="Rab-GAP_TBC_sf"/>
</dbReference>
<dbReference type="GO" id="GO:0005096">
    <property type="term" value="F:GTPase activator activity"/>
    <property type="evidence" value="ECO:0007669"/>
    <property type="project" value="UniProtKB-KW"/>
</dbReference>
<name>G7E333_MIXOS</name>
<keyword evidence="5" id="KW-1185">Reference proteome</keyword>
<dbReference type="EMBL" id="BABT02000117">
    <property type="protein sequence ID" value="GAA97214.1"/>
    <property type="molecule type" value="Genomic_DNA"/>
</dbReference>
<accession>G7E333</accession>